<keyword evidence="4" id="KW-0808">Transferase</keyword>
<dbReference type="InterPro" id="IPR009061">
    <property type="entry name" value="DNA-bd_dom_put_sf"/>
</dbReference>
<dbReference type="EMBL" id="SMNA01000004">
    <property type="protein sequence ID" value="TDE94836.1"/>
    <property type="molecule type" value="Genomic_DNA"/>
</dbReference>
<evidence type="ECO:0000256" key="3">
    <source>
        <dbReference type="ARBA" id="ARBA00012972"/>
    </source>
</evidence>
<sequence>MSGPLPRLTTAQAAARLGVKPATLYAYVSRGLIASTRAEAGGGSTFDALDVERLAAARRRPREGGAGADRPRGRPLMVLGSPITLIEGDELYYRGVRATELARTHTLEAAVEVLWAQPPAVTGHGFETSAELLAHARAAGDLLGPAARLIDRLQLTVVIAGSHDPLRTDLTAASVHAAGRRLIATMVDALPDVGPPAPSPARLAQRLWPKLTASPGTPADLALLEATLVLCLDHDLAAATLAARVAASARAHPYAAITAALGAFDSAMHGSASTVATQMLREAGSGRPERVIAGHAARGRGIPGFGHVLYRRTDPRAAYLLARMSAMERYAAAIRVTRELVAMVGPRTGRPTNVDLALAVLAVGADMGDDAGQAIFAVARTVGWLAHVVDEYGQAPLRLRPESDYTGPRPAEPAQPSTSGSDLPDGRAATRH</sequence>
<accession>A0ABY2E5R0</accession>
<evidence type="ECO:0000256" key="2">
    <source>
        <dbReference type="ARBA" id="ARBA00010566"/>
    </source>
</evidence>
<comment type="pathway">
    <text evidence="1">Carbohydrate metabolism; tricarboxylic acid cycle.</text>
</comment>
<keyword evidence="8" id="KW-1185">Reference proteome</keyword>
<dbReference type="InterPro" id="IPR016143">
    <property type="entry name" value="Citrate_synth-like_sm_a-sub"/>
</dbReference>
<dbReference type="RefSeq" id="WP_133107246.1">
    <property type="nucleotide sequence ID" value="NZ_SMNA01000004.1"/>
</dbReference>
<evidence type="ECO:0000256" key="1">
    <source>
        <dbReference type="ARBA" id="ARBA00005163"/>
    </source>
</evidence>
<dbReference type="SUPFAM" id="SSF46955">
    <property type="entry name" value="Putative DNA-binding domain"/>
    <property type="match status" value="1"/>
</dbReference>
<dbReference type="PANTHER" id="PTHR11739:SF4">
    <property type="entry name" value="CITRATE SYNTHASE, PEROXISOMAL"/>
    <property type="match status" value="1"/>
</dbReference>
<comment type="caution">
    <text evidence="7">The sequence shown here is derived from an EMBL/GenBank/DDBJ whole genome shotgun (WGS) entry which is preliminary data.</text>
</comment>
<dbReference type="Proteomes" id="UP000504882">
    <property type="component" value="Unassembled WGS sequence"/>
</dbReference>
<evidence type="ECO:0000313" key="8">
    <source>
        <dbReference type="Proteomes" id="UP000504882"/>
    </source>
</evidence>
<dbReference type="Gene3D" id="1.10.230.10">
    <property type="entry name" value="Cytochrome P450-Terp, domain 2"/>
    <property type="match status" value="1"/>
</dbReference>
<evidence type="ECO:0000256" key="5">
    <source>
        <dbReference type="SAM" id="MobiDB-lite"/>
    </source>
</evidence>
<proteinExistence type="inferred from homology"/>
<feature type="domain" description="Helix-turn-helix" evidence="6">
    <location>
        <begin position="8"/>
        <end position="58"/>
    </location>
</feature>
<evidence type="ECO:0000256" key="4">
    <source>
        <dbReference type="ARBA" id="ARBA00022679"/>
    </source>
</evidence>
<reference evidence="7 8" key="1">
    <citation type="submission" date="2019-03" db="EMBL/GenBank/DDBJ databases">
        <title>Genomic features of bacteria from cold environments.</title>
        <authorList>
            <person name="Shen L."/>
        </authorList>
    </citation>
    <scope>NUCLEOTIDE SEQUENCE [LARGE SCALE GENOMIC DNA]</scope>
    <source>
        <strain evidence="8">T3246-1</strain>
    </source>
</reference>
<dbReference type="InterPro" id="IPR002020">
    <property type="entry name" value="Citrate_synthase"/>
</dbReference>
<dbReference type="PRINTS" id="PR00143">
    <property type="entry name" value="CITRTSNTHASE"/>
</dbReference>
<dbReference type="Pfam" id="PF12728">
    <property type="entry name" value="HTH_17"/>
    <property type="match status" value="1"/>
</dbReference>
<dbReference type="InterPro" id="IPR016142">
    <property type="entry name" value="Citrate_synth-like_lrg_a-sub"/>
</dbReference>
<dbReference type="Gene3D" id="1.10.580.10">
    <property type="entry name" value="Citrate Synthase, domain 1"/>
    <property type="match status" value="1"/>
</dbReference>
<dbReference type="InterPro" id="IPR041657">
    <property type="entry name" value="HTH_17"/>
</dbReference>
<dbReference type="InterPro" id="IPR036969">
    <property type="entry name" value="Citrate_synthase_sf"/>
</dbReference>
<name>A0ABY2E5R0_9MICO</name>
<comment type="similarity">
    <text evidence="2">Belongs to the citrate synthase family.</text>
</comment>
<dbReference type="EC" id="2.3.3.16" evidence="3"/>
<dbReference type="PANTHER" id="PTHR11739">
    <property type="entry name" value="CITRATE SYNTHASE"/>
    <property type="match status" value="1"/>
</dbReference>
<organism evidence="7 8">
    <name type="scientific">Occultella glacieicola</name>
    <dbReference type="NCBI Taxonomy" id="2518684"/>
    <lineage>
        <taxon>Bacteria</taxon>
        <taxon>Bacillati</taxon>
        <taxon>Actinomycetota</taxon>
        <taxon>Actinomycetes</taxon>
        <taxon>Micrococcales</taxon>
        <taxon>Ruaniaceae</taxon>
        <taxon>Occultella</taxon>
    </lineage>
</organism>
<protein>
    <recommendedName>
        <fullName evidence="3">citrate synthase (unknown stereospecificity)</fullName>
        <ecNumber evidence="3">2.3.3.16</ecNumber>
    </recommendedName>
</protein>
<dbReference type="Pfam" id="PF00285">
    <property type="entry name" value="Citrate_synt"/>
    <property type="match status" value="1"/>
</dbReference>
<feature type="region of interest" description="Disordered" evidence="5">
    <location>
        <begin position="399"/>
        <end position="432"/>
    </location>
</feature>
<evidence type="ECO:0000259" key="6">
    <source>
        <dbReference type="Pfam" id="PF12728"/>
    </source>
</evidence>
<dbReference type="SUPFAM" id="SSF48256">
    <property type="entry name" value="Citrate synthase"/>
    <property type="match status" value="1"/>
</dbReference>
<evidence type="ECO:0000313" key="7">
    <source>
        <dbReference type="EMBL" id="TDE94836.1"/>
    </source>
</evidence>
<dbReference type="Gene3D" id="1.10.1660.10">
    <property type="match status" value="1"/>
</dbReference>
<gene>
    <name evidence="7" type="ORF">EXU48_08560</name>
</gene>